<feature type="transmembrane region" description="Helical" evidence="6">
    <location>
        <begin position="179"/>
        <end position="204"/>
    </location>
</feature>
<sequence>MSSHPVAIPHWIQTVSGWSALLSSIIIFFSILLHLRNYRKPFQQRLMIRIQLIVPLFAISCYLMLRDPTAVFNKFVVEPVREIYEAFVIYTFFSLLTDMLGGAKSIVIMTSGRPPVDHPGFMKWIFPPLDISDPRTFLAIKRGILQYVWLKPLICFGVLFSELLGWYNVNDMGVTSLYLWFTIVYNFSVSLSLYCLAIFWKILWNDLKPFNPMGKFLCVKLIIFASYWQGVILAILNFVGVLPGDSSQDENGAPNIGVSIQNALLCVELIAFAIGHWFSFSYKPFTISHMPSGRVKFYYALRDMFGIKDLVIDFALTFYGDYYKDYKQFDSVEALIAHPSSKSRMGRINQGLRYQPDGKQKHWLPSQNLQASPQAPASASIRSTSEINAISNHIYHQQSGRSQSIYAPSLVSTGTSTRAIYSNSPKGSPPASPLLSDSHSIKTTPSNLDEEPERISEVLKKINPEVNYDDELLDEDEQFFQAACSVVNNYNLDQSEVKQLINYPIVDELISGHEYGYKVKKLRADRLRHQQNLHGYGSV</sequence>
<feature type="transmembrane region" description="Helical" evidence="6">
    <location>
        <begin position="15"/>
        <end position="34"/>
    </location>
</feature>
<evidence type="ECO:0000256" key="6">
    <source>
        <dbReference type="SAM" id="Phobius"/>
    </source>
</evidence>
<dbReference type="Pfam" id="PF03619">
    <property type="entry name" value="Solute_trans_a"/>
    <property type="match status" value="1"/>
</dbReference>
<reference evidence="8 9" key="1">
    <citation type="journal article" date="2017" name="Clin. Infect. Dis.">
        <title>Simultaneous emergence of multidrug-resistant Candida auris on 3 continents confirmed by whole-genome sequencing and epidemiological analyses.</title>
        <authorList>
            <person name="Lockhart S.R."/>
            <person name="Etienne K.A."/>
            <person name="Vallabhaneni S."/>
            <person name="Farooqi J."/>
            <person name="Chowdhary A."/>
            <person name="Govender N.P."/>
            <person name="Colombo A.L."/>
            <person name="Calvo B."/>
            <person name="Cuomo C.A."/>
            <person name="Desjardins C.A."/>
            <person name="Berkow E.L."/>
            <person name="Castanheira M."/>
            <person name="Magobo R.E."/>
            <person name="Jabeen K."/>
            <person name="Asghar R.J."/>
            <person name="Meis J.F."/>
            <person name="Jackson B."/>
            <person name="Chiller T."/>
            <person name="Litvintseva A.P."/>
        </authorList>
    </citation>
    <scope>NUCLEOTIDE SEQUENCE [LARGE SCALE GENOMIC DNA]</scope>
    <source>
        <strain evidence="8 9">B8441</strain>
    </source>
</reference>
<dbReference type="GO" id="GO:0016020">
    <property type="term" value="C:membrane"/>
    <property type="evidence" value="ECO:0007669"/>
    <property type="project" value="UniProtKB-SubCell"/>
</dbReference>
<evidence type="ECO:0008006" key="10">
    <source>
        <dbReference type="Google" id="ProtNLM"/>
    </source>
</evidence>
<dbReference type="VEuPathDB" id="FungiDB:CJI96_0005001"/>
<reference evidence="7 9" key="3">
    <citation type="journal article" date="2018" name="Nat. Commun.">
        <title>Genomic insights into multidrug-resistance, mating and virulence in Candida auris and related emerging species.</title>
        <authorList>
            <person name="Munoz J.F."/>
            <person name="Gade L."/>
            <person name="Chow N.A."/>
            <person name="Loparev V.N."/>
            <person name="Juieng P."/>
            <person name="Berkow E.L."/>
            <person name="Farrer R.A."/>
            <person name="Litvintseva A.P."/>
            <person name="Cuomo C.A."/>
        </authorList>
    </citation>
    <scope>GENOME REANNOTATION</scope>
    <source>
        <strain evidence="7 9">B8441</strain>
    </source>
</reference>
<keyword evidence="3 6" id="KW-1133">Transmembrane helix</keyword>
<dbReference type="VEuPathDB" id="FungiDB:QG37_06058"/>
<gene>
    <name evidence="8" type="ORF">B9J08_002446</name>
    <name evidence="7" type="ORF">B9J08_05456</name>
</gene>
<evidence type="ECO:0000313" key="7">
    <source>
        <dbReference type="EMBL" id="KAK8438372.1"/>
    </source>
</evidence>
<keyword evidence="4 6" id="KW-0472">Membrane</keyword>
<dbReference type="Proteomes" id="UP000230249">
    <property type="component" value="Unassembled WGS sequence"/>
</dbReference>
<evidence type="ECO:0000313" key="8">
    <source>
        <dbReference type="EMBL" id="PIS54667.1"/>
    </source>
</evidence>
<feature type="transmembrane region" description="Helical" evidence="6">
    <location>
        <begin position="216"/>
        <end position="240"/>
    </location>
</feature>
<dbReference type="InterPro" id="IPR005178">
    <property type="entry name" value="Ostalpha/TMEM184C"/>
</dbReference>
<dbReference type="EMBL" id="PEKT02000006">
    <property type="protein sequence ID" value="PIS54667.1"/>
    <property type="molecule type" value="Genomic_DNA"/>
</dbReference>
<reference evidence="7" key="4">
    <citation type="submission" date="2024-03" db="EMBL/GenBank/DDBJ databases">
        <title>Improved genome assembly of Candida auris strain B8441 and annotation of B11205.</title>
        <authorList>
            <person name="Cauldron N.C."/>
            <person name="Shea T."/>
            <person name="Cuomo C.A."/>
        </authorList>
    </citation>
    <scope>NUCLEOTIDE SEQUENCE</scope>
    <source>
        <strain evidence="7">B8441</strain>
    </source>
</reference>
<name>A0A2H0ZVI6_CANAR</name>
<feature type="transmembrane region" description="Helical" evidence="6">
    <location>
        <begin position="85"/>
        <end position="103"/>
    </location>
</feature>
<keyword evidence="2 6" id="KW-0812">Transmembrane</keyword>
<evidence type="ECO:0000256" key="2">
    <source>
        <dbReference type="ARBA" id="ARBA00022692"/>
    </source>
</evidence>
<comment type="subcellular location">
    <subcellularLocation>
        <location evidence="1">Membrane</location>
        <topology evidence="1">Multi-pass membrane protein</topology>
    </subcellularLocation>
</comment>
<proteinExistence type="predicted"/>
<reference evidence="8" key="2">
    <citation type="submission" date="2017-11" db="EMBL/GenBank/DDBJ databases">
        <title>Candida auris genome assembly and annotation.</title>
        <authorList>
            <person name="Munoz J.F."/>
            <person name="Gade L.G."/>
            <person name="Chow N.A."/>
            <person name="Litvintseva A.P."/>
            <person name="Loparev V.N."/>
            <person name="Cuomo C.A."/>
        </authorList>
    </citation>
    <scope>NUCLEOTIDE SEQUENCE</scope>
    <source>
        <strain evidence="8">B8441</strain>
    </source>
</reference>
<dbReference type="VEuPathDB" id="FungiDB:CJJ07_003711"/>
<accession>A0A2H0ZVI6</accession>
<evidence type="ECO:0000256" key="1">
    <source>
        <dbReference type="ARBA" id="ARBA00004141"/>
    </source>
</evidence>
<evidence type="ECO:0000256" key="4">
    <source>
        <dbReference type="ARBA" id="ARBA00023136"/>
    </source>
</evidence>
<evidence type="ECO:0000256" key="3">
    <source>
        <dbReference type="ARBA" id="ARBA00022989"/>
    </source>
</evidence>
<dbReference type="AlphaFoldDB" id="A0A2H0ZVI6"/>
<feature type="transmembrane region" description="Helical" evidence="6">
    <location>
        <begin position="46"/>
        <end position="65"/>
    </location>
</feature>
<dbReference type="VEuPathDB" id="FungiDB:B9J08_002446"/>
<feature type="transmembrane region" description="Helical" evidence="6">
    <location>
        <begin position="260"/>
        <end position="280"/>
    </location>
</feature>
<comment type="caution">
    <text evidence="8">The sequence shown here is derived from an EMBL/GenBank/DDBJ whole genome shotgun (WGS) entry which is preliminary data.</text>
</comment>
<feature type="region of interest" description="Disordered" evidence="5">
    <location>
        <begin position="418"/>
        <end position="452"/>
    </location>
</feature>
<dbReference type="VEuPathDB" id="FungiDB:CJJ09_005535"/>
<dbReference type="STRING" id="498019.A0A2H0ZVI6"/>
<evidence type="ECO:0000313" key="9">
    <source>
        <dbReference type="Proteomes" id="UP000230249"/>
    </source>
</evidence>
<accession>A0A5Q7YN78</accession>
<evidence type="ECO:0000256" key="5">
    <source>
        <dbReference type="SAM" id="MobiDB-lite"/>
    </source>
</evidence>
<dbReference type="OMA" id="CLAIFWK"/>
<feature type="transmembrane region" description="Helical" evidence="6">
    <location>
        <begin position="148"/>
        <end position="167"/>
    </location>
</feature>
<feature type="compositionally biased region" description="Polar residues" evidence="5">
    <location>
        <begin position="435"/>
        <end position="447"/>
    </location>
</feature>
<dbReference type="EMBL" id="PEKT03000007">
    <property type="protein sequence ID" value="KAK8438372.1"/>
    <property type="molecule type" value="Genomic_DNA"/>
</dbReference>
<dbReference type="PANTHER" id="PTHR23423">
    <property type="entry name" value="ORGANIC SOLUTE TRANSPORTER-RELATED"/>
    <property type="match status" value="1"/>
</dbReference>
<protein>
    <recommendedName>
        <fullName evidence="10">DUF300-domain-containing protein</fullName>
    </recommendedName>
</protein>
<organism evidence="8">
    <name type="scientific">Candidozyma auris</name>
    <name type="common">Yeast</name>
    <name type="synonym">Candida auris</name>
    <dbReference type="NCBI Taxonomy" id="498019"/>
    <lineage>
        <taxon>Eukaryota</taxon>
        <taxon>Fungi</taxon>
        <taxon>Dikarya</taxon>
        <taxon>Ascomycota</taxon>
        <taxon>Saccharomycotina</taxon>
        <taxon>Pichiomycetes</taxon>
        <taxon>Metschnikowiaceae</taxon>
        <taxon>Candidozyma</taxon>
    </lineage>
</organism>
<keyword evidence="9" id="KW-1185">Reference proteome</keyword>
<dbReference type="VEuPathDB" id="FungiDB:CJI97_001990"/>
<dbReference type="SMART" id="SM01417">
    <property type="entry name" value="Solute_trans_a"/>
    <property type="match status" value="1"/>
</dbReference>